<dbReference type="EMBL" id="SKFH01000016">
    <property type="protein sequence ID" value="TCZ70516.1"/>
    <property type="molecule type" value="Genomic_DNA"/>
</dbReference>
<name>A0A4R4DYA2_9BACT</name>
<accession>A0A4R4DYA2</accession>
<feature type="chain" id="PRO_5020725429" description="DUF3078 domain-containing protein" evidence="1">
    <location>
        <begin position="22"/>
        <end position="394"/>
    </location>
</feature>
<organism evidence="2 3">
    <name type="scientific">Flaviaesturariibacter aridisoli</name>
    <dbReference type="NCBI Taxonomy" id="2545761"/>
    <lineage>
        <taxon>Bacteria</taxon>
        <taxon>Pseudomonadati</taxon>
        <taxon>Bacteroidota</taxon>
        <taxon>Chitinophagia</taxon>
        <taxon>Chitinophagales</taxon>
        <taxon>Chitinophagaceae</taxon>
        <taxon>Flaviaestuariibacter</taxon>
    </lineage>
</organism>
<keyword evidence="1" id="KW-0732">Signal</keyword>
<proteinExistence type="predicted"/>
<gene>
    <name evidence="2" type="ORF">E0486_11205</name>
</gene>
<protein>
    <recommendedName>
        <fullName evidence="4">DUF3078 domain-containing protein</fullName>
    </recommendedName>
</protein>
<evidence type="ECO:0008006" key="4">
    <source>
        <dbReference type="Google" id="ProtNLM"/>
    </source>
</evidence>
<comment type="caution">
    <text evidence="2">The sequence shown here is derived from an EMBL/GenBank/DDBJ whole genome shotgun (WGS) entry which is preliminary data.</text>
</comment>
<dbReference type="RefSeq" id="WP_131852270.1">
    <property type="nucleotide sequence ID" value="NZ_SKFH01000016.1"/>
</dbReference>
<dbReference type="OrthoDB" id="664859at2"/>
<feature type="signal peptide" evidence="1">
    <location>
        <begin position="1"/>
        <end position="21"/>
    </location>
</feature>
<sequence>MKHFFVVLLLAFAGSTTPSFAQSDVPKPYANPLIPAAPSRADAIFNTPPPGALPHQFTFGLGNGNSLRMELTYVGQLQLVNDLDSLLRSVWTGLQPFYDSLSKPLVNRRIDYRIGRGNDVQVRLLEYPQDGQVFHIRSGDTSQVKVEQDTLRILMFSADTADGVRPYVINGGYLVSTAQMPFSFTLLLNNISDLPRLSAADLHWALNHVKEELGRNLYNNRSKYWTRYSASYDAGTRRKVSNRSVRPQDDVSISPHVQVGLQYMRGTWMPSAGVGFELTFRRNQTNTQQVRFLWEPNFDFGRNTDGKVTTARNDFITLQYSRQQARPGTRVPTFSQSYSLSYLRRRRSDTFEENTFKFTLPGLQTKNLLLEPQFVFNNFFKNFSPGLKLTLMLE</sequence>
<evidence type="ECO:0000313" key="2">
    <source>
        <dbReference type="EMBL" id="TCZ70516.1"/>
    </source>
</evidence>
<reference evidence="2 3" key="1">
    <citation type="submission" date="2019-03" db="EMBL/GenBank/DDBJ databases">
        <authorList>
            <person name="Kim M.K.M."/>
        </authorList>
    </citation>
    <scope>NUCLEOTIDE SEQUENCE [LARGE SCALE GENOMIC DNA]</scope>
    <source>
        <strain evidence="2 3">17J68-15</strain>
    </source>
</reference>
<dbReference type="Proteomes" id="UP000295164">
    <property type="component" value="Unassembled WGS sequence"/>
</dbReference>
<dbReference type="AlphaFoldDB" id="A0A4R4DYA2"/>
<evidence type="ECO:0000313" key="3">
    <source>
        <dbReference type="Proteomes" id="UP000295164"/>
    </source>
</evidence>
<evidence type="ECO:0000256" key="1">
    <source>
        <dbReference type="SAM" id="SignalP"/>
    </source>
</evidence>
<keyword evidence="3" id="KW-1185">Reference proteome</keyword>